<evidence type="ECO:0000256" key="1">
    <source>
        <dbReference type="ARBA" id="ARBA00022741"/>
    </source>
</evidence>
<keyword evidence="1" id="KW-0547">Nucleotide-binding</keyword>
<feature type="domain" description="Bacterial transcriptional activator" evidence="3">
    <location>
        <begin position="105"/>
        <end position="240"/>
    </location>
</feature>
<dbReference type="AlphaFoldDB" id="A0A0F6SHM4"/>
<evidence type="ECO:0000256" key="2">
    <source>
        <dbReference type="ARBA" id="ARBA00022840"/>
    </source>
</evidence>
<dbReference type="PANTHER" id="PTHR16305">
    <property type="entry name" value="TESTICULAR SOLUBLE ADENYLYL CYCLASE"/>
    <property type="match status" value="1"/>
</dbReference>
<dbReference type="Gene3D" id="1.25.40.10">
    <property type="entry name" value="Tetratricopeptide repeat domain"/>
    <property type="match status" value="2"/>
</dbReference>
<reference evidence="4 5" key="1">
    <citation type="submission" date="2015-03" db="EMBL/GenBank/DDBJ databases">
        <title>Genome assembly of Sandaracinus amylolyticus DSM 53668.</title>
        <authorList>
            <person name="Sharma G."/>
            <person name="Subramanian S."/>
        </authorList>
    </citation>
    <scope>NUCLEOTIDE SEQUENCE [LARGE SCALE GENOMIC DNA]</scope>
    <source>
        <strain evidence="4 5">DSM 53668</strain>
    </source>
</reference>
<evidence type="ECO:0000259" key="3">
    <source>
        <dbReference type="SMART" id="SM01043"/>
    </source>
</evidence>
<dbReference type="PANTHER" id="PTHR16305:SF28">
    <property type="entry name" value="GUANYLATE CYCLASE DOMAIN-CONTAINING PROTEIN"/>
    <property type="match status" value="1"/>
</dbReference>
<dbReference type="Gene3D" id="3.40.50.300">
    <property type="entry name" value="P-loop containing nucleotide triphosphate hydrolases"/>
    <property type="match status" value="1"/>
</dbReference>
<dbReference type="SMART" id="SM01043">
    <property type="entry name" value="BTAD"/>
    <property type="match status" value="1"/>
</dbReference>
<dbReference type="GO" id="GO:0005524">
    <property type="term" value="F:ATP binding"/>
    <property type="evidence" value="ECO:0007669"/>
    <property type="project" value="UniProtKB-KW"/>
</dbReference>
<dbReference type="GO" id="GO:0005737">
    <property type="term" value="C:cytoplasm"/>
    <property type="evidence" value="ECO:0007669"/>
    <property type="project" value="TreeGrafter"/>
</dbReference>
<dbReference type="Pfam" id="PF13191">
    <property type="entry name" value="AAA_16"/>
    <property type="match status" value="1"/>
</dbReference>
<organism evidence="4 5">
    <name type="scientific">Sandaracinus amylolyticus</name>
    <dbReference type="NCBI Taxonomy" id="927083"/>
    <lineage>
        <taxon>Bacteria</taxon>
        <taxon>Pseudomonadati</taxon>
        <taxon>Myxococcota</taxon>
        <taxon>Polyangia</taxon>
        <taxon>Polyangiales</taxon>
        <taxon>Sandaracinaceae</taxon>
        <taxon>Sandaracinus</taxon>
    </lineage>
</organism>
<protein>
    <submittedName>
        <fullName evidence="4">Large transcriptional regulator</fullName>
    </submittedName>
</protein>
<proteinExistence type="predicted"/>
<dbReference type="KEGG" id="samy:DB32_007848"/>
<gene>
    <name evidence="4" type="ORF">DB32_007848</name>
</gene>
<dbReference type="InterPro" id="IPR036388">
    <property type="entry name" value="WH-like_DNA-bd_sf"/>
</dbReference>
<evidence type="ECO:0000313" key="5">
    <source>
        <dbReference type="Proteomes" id="UP000034883"/>
    </source>
</evidence>
<keyword evidence="2" id="KW-0067">ATP-binding</keyword>
<sequence>MRVDPGSRPGLHLRLLGELEASASGARLALPPSKKTRALLAYLALTGRAHRRERLSDLLWDVTDDRRAALRWSLTKLRDVVDVEGRERLRADREHVSLDLSDVHVDVLEVREMVGSDVESAPTPVLERALERFGGELLEGLDLDDFPVFHAWCVAERSDVRQLRARILTTLLERARGNPQRALPYARDLVQLDPSDAAARARLQELLHASGRYREAEAQSRTDRRLLGAPALEALGDARISSSPRAPGSLAPLVGRRAELASVRAAIEAGAPPVLVLLGEPGIGKSRLCAEIVRELRDRGAPVLEGRALEVHPGWPFGAWIDAFRALDTSGLDPVLATTLAPLLTPAVAPDEAPAQGRERLFHAASEALASRGVWVVLEDAHWLDESSIALAHHVVHACAQRGVRLLLTAREGELADNPFVSRVLRALRKADLVHEIQLAPLGRDETAQLVGSDADDLYEQSGGNPLFALELARAPRTSGTVPRSITRVVRDRLDALSAETGDALRWAAVLGASFDLVMLEGALAVSEDALVGTIEELERHGWVLAVTSDVERAPVYRFAHEIVRRAVYDALSEPRRRLMHGKVARLVAARPDVDGSAVSTIAHHAALAGDFALAARACRDAGERSMRLHAAADAFALARRGLSYVDKLADPERTTRAIDLLYLALRARRPDDRGEAIAKLAELTERALDLGAHDHARIGFYLRAFLEWEDGEAGDVRSLSDAIERTSRLGSARERVLGFGDAAHCLVSIERDLPRAEALILEAEAIAAREHVESFAVSLTRAMLRAHKGDLDAAEEHLERALEIARRTGDRLQEYVALERQIDVDLQRGALDRARGRAERLIALGERTREGSERPHARALRALIEHATERGHEAALDEAIAALIAADSKRRCAYVLVRAAEIELDRGEHDTARRHALDALDFARRIDAPSDIAGALAALARIGDHDALGALRDATSRVISERARRAAAKVGGTTWSA</sequence>
<evidence type="ECO:0000313" key="4">
    <source>
        <dbReference type="EMBL" id="AKF10699.1"/>
    </source>
</evidence>
<dbReference type="EMBL" id="CP011125">
    <property type="protein sequence ID" value="AKF10699.1"/>
    <property type="molecule type" value="Genomic_DNA"/>
</dbReference>
<dbReference type="InterPro" id="IPR011990">
    <property type="entry name" value="TPR-like_helical_dom_sf"/>
</dbReference>
<dbReference type="InterPro" id="IPR027417">
    <property type="entry name" value="P-loop_NTPase"/>
</dbReference>
<dbReference type="InterPro" id="IPR041664">
    <property type="entry name" value="AAA_16"/>
</dbReference>
<dbReference type="SUPFAM" id="SSF52540">
    <property type="entry name" value="P-loop containing nucleoside triphosphate hydrolases"/>
    <property type="match status" value="1"/>
</dbReference>
<dbReference type="Gene3D" id="1.10.10.10">
    <property type="entry name" value="Winged helix-like DNA-binding domain superfamily/Winged helix DNA-binding domain"/>
    <property type="match status" value="1"/>
</dbReference>
<dbReference type="InterPro" id="IPR005158">
    <property type="entry name" value="BTAD"/>
</dbReference>
<accession>A0A0F6SHM4</accession>
<dbReference type="Proteomes" id="UP000034883">
    <property type="component" value="Chromosome"/>
</dbReference>
<dbReference type="SUPFAM" id="SSF48452">
    <property type="entry name" value="TPR-like"/>
    <property type="match status" value="2"/>
</dbReference>
<dbReference type="STRING" id="927083.DB32_007848"/>
<name>A0A0F6SHM4_9BACT</name>
<keyword evidence="5" id="KW-1185">Reference proteome</keyword>
<dbReference type="GO" id="GO:0004016">
    <property type="term" value="F:adenylate cyclase activity"/>
    <property type="evidence" value="ECO:0007669"/>
    <property type="project" value="TreeGrafter"/>
</dbReference>